<evidence type="ECO:0000313" key="3">
    <source>
        <dbReference type="Proteomes" id="UP000732377"/>
    </source>
</evidence>
<evidence type="ECO:0000259" key="1">
    <source>
        <dbReference type="Pfam" id="PF14258"/>
    </source>
</evidence>
<protein>
    <recommendedName>
        <fullName evidence="1">DUF4350 domain-containing protein</fullName>
    </recommendedName>
</protein>
<dbReference type="InterPro" id="IPR029062">
    <property type="entry name" value="Class_I_gatase-like"/>
</dbReference>
<dbReference type="SUPFAM" id="SSF52317">
    <property type="entry name" value="Class I glutamine amidotransferase-like"/>
    <property type="match status" value="1"/>
</dbReference>
<evidence type="ECO:0000313" key="2">
    <source>
        <dbReference type="EMBL" id="MBY6277423.1"/>
    </source>
</evidence>
<feature type="domain" description="DUF4350" evidence="1">
    <location>
        <begin position="5"/>
        <end position="130"/>
    </location>
</feature>
<dbReference type="Proteomes" id="UP000732377">
    <property type="component" value="Unassembled WGS sequence"/>
</dbReference>
<gene>
    <name evidence="2" type="ORF">CWE10_14655</name>
</gene>
<name>A0A953IAF3_SYMTR</name>
<dbReference type="CDD" id="cd03143">
    <property type="entry name" value="A4_beta-galactosidase_middle_domain"/>
    <property type="match status" value="1"/>
</dbReference>
<reference evidence="2" key="1">
    <citation type="submission" date="2017-11" db="EMBL/GenBank/DDBJ databases">
        <title>Three new genomes from thermophilic consortium.</title>
        <authorList>
            <person name="Quaggio R."/>
            <person name="Amgarten D."/>
            <person name="Setubal J.C."/>
        </authorList>
    </citation>
    <scope>NUCLEOTIDE SEQUENCE</scope>
    <source>
        <strain evidence="2">ZCTH01-B2</strain>
    </source>
</reference>
<dbReference type="Pfam" id="PF14258">
    <property type="entry name" value="DUF4350"/>
    <property type="match status" value="1"/>
</dbReference>
<dbReference type="EMBL" id="PIUK01000177">
    <property type="protein sequence ID" value="MBY6277423.1"/>
    <property type="molecule type" value="Genomic_DNA"/>
</dbReference>
<sequence>MDRLVVWNVDGLDPDEVDALEAWVFAGGTALVGGPLSGFRGTFQPAAEGTARPAAPHPATLGIRAVSVGSGRFGGAPGERLIHLKDEEGRPVLVSWRVGEGRIFWSADTAWLSNARIGEAQNLDLALQILLPPDGGQVAFDEYHHGFVAPTHWWQVLRGSLQAFGLMLAAAVALLFWSYGARFGSPLPAPERPPRAAVEYVHSMSRLYRRVGARAVVLRALHRSLRTELSRLTGGAEGLSHGEIAGRAAARCGVPAGEIERLLERTADLNHIPADAELIDLARQAEKLRRRIEHATYRDG</sequence>
<dbReference type="AlphaFoldDB" id="A0A953IAF3"/>
<comment type="caution">
    <text evidence="2">The sequence shown here is derived from an EMBL/GenBank/DDBJ whole genome shotgun (WGS) entry which is preliminary data.</text>
</comment>
<accession>A0A953IAF3</accession>
<dbReference type="InterPro" id="IPR025646">
    <property type="entry name" value="DUF4350"/>
</dbReference>
<organism evidence="2 3">
    <name type="scientific">Symbiobacterium thermophilum</name>
    <dbReference type="NCBI Taxonomy" id="2734"/>
    <lineage>
        <taxon>Bacteria</taxon>
        <taxon>Bacillati</taxon>
        <taxon>Bacillota</taxon>
        <taxon>Clostridia</taxon>
        <taxon>Eubacteriales</taxon>
        <taxon>Symbiobacteriaceae</taxon>
        <taxon>Symbiobacterium</taxon>
    </lineage>
</organism>
<proteinExistence type="predicted"/>